<evidence type="ECO:0000256" key="1">
    <source>
        <dbReference type="SAM" id="Coils"/>
    </source>
</evidence>
<name>A0A1V9ZEW4_9STRA</name>
<keyword evidence="3" id="KW-1185">Reference proteome</keyword>
<protein>
    <recommendedName>
        <fullName evidence="4">BZIP domain-containing protein</fullName>
    </recommendedName>
</protein>
<keyword evidence="1" id="KW-0175">Coiled coil</keyword>
<gene>
    <name evidence="2" type="ORF">THRCLA_07268</name>
</gene>
<feature type="coiled-coil region" evidence="1">
    <location>
        <begin position="21"/>
        <end position="89"/>
    </location>
</feature>
<evidence type="ECO:0008006" key="4">
    <source>
        <dbReference type="Google" id="ProtNLM"/>
    </source>
</evidence>
<evidence type="ECO:0000313" key="3">
    <source>
        <dbReference type="Proteomes" id="UP000243217"/>
    </source>
</evidence>
<dbReference type="OrthoDB" id="69917at2759"/>
<comment type="caution">
    <text evidence="2">The sequence shown here is derived from an EMBL/GenBank/DDBJ whole genome shotgun (WGS) entry which is preliminary data.</text>
</comment>
<organism evidence="2 3">
    <name type="scientific">Thraustotheca clavata</name>
    <dbReference type="NCBI Taxonomy" id="74557"/>
    <lineage>
        <taxon>Eukaryota</taxon>
        <taxon>Sar</taxon>
        <taxon>Stramenopiles</taxon>
        <taxon>Oomycota</taxon>
        <taxon>Saprolegniomycetes</taxon>
        <taxon>Saprolegniales</taxon>
        <taxon>Achlyaceae</taxon>
        <taxon>Thraustotheca</taxon>
    </lineage>
</organism>
<reference evidence="2 3" key="1">
    <citation type="journal article" date="2014" name="Genome Biol. Evol.">
        <title>The secreted proteins of Achlya hypogyna and Thraustotheca clavata identify the ancestral oomycete secretome and reveal gene acquisitions by horizontal gene transfer.</title>
        <authorList>
            <person name="Misner I."/>
            <person name="Blouin N."/>
            <person name="Leonard G."/>
            <person name="Richards T.A."/>
            <person name="Lane C.E."/>
        </authorList>
    </citation>
    <scope>NUCLEOTIDE SEQUENCE [LARGE SCALE GENOMIC DNA]</scope>
    <source>
        <strain evidence="2 3">ATCC 34112</strain>
    </source>
</reference>
<accession>A0A1V9ZEW4</accession>
<dbReference type="Proteomes" id="UP000243217">
    <property type="component" value="Unassembled WGS sequence"/>
</dbReference>
<sequence length="339" mass="39358">MADSKKEHMRLRNRLKQRRHKARYISERDLLENQVRHLQNLLENNMTALSWRDIALALLEAENESKATLEDLQIQHREMQQTMNSALALASTLTCRSNVPSPNRPFAFLNATLAADATARRLGMDWLSQHLYHNTDLMLNYAMFPAVGNDTYTLVRDCSDGLYDVLSRIQINYNRSLEDTFSALKPRLWSILRGETLPFYSEFLDPEITASIDPDMLYRRMVNSPGESVYFVAREFRSTDRIVLVLGNFANDELHAPNKRWTPSLLWAVVERQGPNQTRVRLVMFNGPYVVNNKTLTWEEEFDQFDLFSDEKNLPNYIQTFIESAEPNIQEKMSALSLD</sequence>
<evidence type="ECO:0000313" key="2">
    <source>
        <dbReference type="EMBL" id="OQR96487.1"/>
    </source>
</evidence>
<dbReference type="EMBL" id="JNBS01001968">
    <property type="protein sequence ID" value="OQR96487.1"/>
    <property type="molecule type" value="Genomic_DNA"/>
</dbReference>
<proteinExistence type="predicted"/>
<dbReference type="AlphaFoldDB" id="A0A1V9ZEW4"/>